<comment type="caution">
    <text evidence="2">The sequence shown here is derived from an EMBL/GenBank/DDBJ whole genome shotgun (WGS) entry which is preliminary data.</text>
</comment>
<sequence>MRRGAISLLPAVLSPLIMEPSTPTHTRRSSRLSSHSKRPKAESSESQMGGVATDMETLSFPYWPSIRGLHLQRNGSLQILGQVWYPLRHRYLWQKKEEFFQKTKLHILAVANGTLCPVLSYPFFFLSSPQMSALSPAASSSFDEFESILPE</sequence>
<reference evidence="2 3" key="1">
    <citation type="journal article" date="2021" name="Elife">
        <title>Chloroplast acquisition without the gene transfer in kleptoplastic sea slugs, Plakobranchus ocellatus.</title>
        <authorList>
            <person name="Maeda T."/>
            <person name="Takahashi S."/>
            <person name="Yoshida T."/>
            <person name="Shimamura S."/>
            <person name="Takaki Y."/>
            <person name="Nagai Y."/>
            <person name="Toyoda A."/>
            <person name="Suzuki Y."/>
            <person name="Arimoto A."/>
            <person name="Ishii H."/>
            <person name="Satoh N."/>
            <person name="Nishiyama T."/>
            <person name="Hasebe M."/>
            <person name="Maruyama T."/>
            <person name="Minagawa J."/>
            <person name="Obokata J."/>
            <person name="Shigenobu S."/>
        </authorList>
    </citation>
    <scope>NUCLEOTIDE SEQUENCE [LARGE SCALE GENOMIC DNA]</scope>
</reference>
<gene>
    <name evidence="2" type="ORF">PoB_003152300</name>
</gene>
<keyword evidence="3" id="KW-1185">Reference proteome</keyword>
<name>A0AAV4ACL5_9GAST</name>
<dbReference type="AlphaFoldDB" id="A0AAV4ACL5"/>
<feature type="compositionally biased region" description="Basic residues" evidence="1">
    <location>
        <begin position="25"/>
        <end position="38"/>
    </location>
</feature>
<feature type="region of interest" description="Disordered" evidence="1">
    <location>
        <begin position="19"/>
        <end position="50"/>
    </location>
</feature>
<accession>A0AAV4ACL5</accession>
<dbReference type="EMBL" id="BLXT01003746">
    <property type="protein sequence ID" value="GFO05018.1"/>
    <property type="molecule type" value="Genomic_DNA"/>
</dbReference>
<dbReference type="Proteomes" id="UP000735302">
    <property type="component" value="Unassembled WGS sequence"/>
</dbReference>
<protein>
    <submittedName>
        <fullName evidence="2">Uncharacterized protein</fullName>
    </submittedName>
</protein>
<evidence type="ECO:0000313" key="3">
    <source>
        <dbReference type="Proteomes" id="UP000735302"/>
    </source>
</evidence>
<evidence type="ECO:0000313" key="2">
    <source>
        <dbReference type="EMBL" id="GFO05018.1"/>
    </source>
</evidence>
<organism evidence="2 3">
    <name type="scientific">Plakobranchus ocellatus</name>
    <dbReference type="NCBI Taxonomy" id="259542"/>
    <lineage>
        <taxon>Eukaryota</taxon>
        <taxon>Metazoa</taxon>
        <taxon>Spiralia</taxon>
        <taxon>Lophotrochozoa</taxon>
        <taxon>Mollusca</taxon>
        <taxon>Gastropoda</taxon>
        <taxon>Heterobranchia</taxon>
        <taxon>Euthyneura</taxon>
        <taxon>Panpulmonata</taxon>
        <taxon>Sacoglossa</taxon>
        <taxon>Placobranchoidea</taxon>
        <taxon>Plakobranchidae</taxon>
        <taxon>Plakobranchus</taxon>
    </lineage>
</organism>
<evidence type="ECO:0000256" key="1">
    <source>
        <dbReference type="SAM" id="MobiDB-lite"/>
    </source>
</evidence>
<proteinExistence type="predicted"/>